<dbReference type="InterPro" id="IPR001214">
    <property type="entry name" value="SET_dom"/>
</dbReference>
<feature type="compositionally biased region" description="Basic and acidic residues" evidence="9">
    <location>
        <begin position="171"/>
        <end position="188"/>
    </location>
</feature>
<keyword evidence="12" id="KW-1185">Reference proteome</keyword>
<accession>A0A8J7NXW5</accession>
<dbReference type="GO" id="GO:0005634">
    <property type="term" value="C:nucleus"/>
    <property type="evidence" value="ECO:0007669"/>
    <property type="project" value="UniProtKB-SubCell"/>
</dbReference>
<dbReference type="GO" id="GO:0000122">
    <property type="term" value="P:negative regulation of transcription by RNA polymerase II"/>
    <property type="evidence" value="ECO:0007669"/>
    <property type="project" value="UniProtKB-ARBA"/>
</dbReference>
<dbReference type="FunFam" id="3.30.160.60:FF:000065">
    <property type="entry name" value="B-cell CLL/lymphoma 6, member B"/>
    <property type="match status" value="1"/>
</dbReference>
<dbReference type="FunFam" id="3.30.160.60:FF:001723">
    <property type="entry name" value="Zinc finger protein 408"/>
    <property type="match status" value="1"/>
</dbReference>
<dbReference type="FunFam" id="3.30.160.60:FF:001616">
    <property type="entry name" value="zinc finger protein 408 isoform X2"/>
    <property type="match status" value="1"/>
</dbReference>
<name>A0A8J7NXW5_ATRSP</name>
<evidence type="ECO:0000256" key="1">
    <source>
        <dbReference type="ARBA" id="ARBA00004123"/>
    </source>
</evidence>
<evidence type="ECO:0000256" key="3">
    <source>
        <dbReference type="ARBA" id="ARBA00022737"/>
    </source>
</evidence>
<evidence type="ECO:0000256" key="7">
    <source>
        <dbReference type="ARBA" id="ARBA00023242"/>
    </source>
</evidence>
<evidence type="ECO:0000256" key="2">
    <source>
        <dbReference type="ARBA" id="ARBA00022723"/>
    </source>
</evidence>
<gene>
    <name evidence="11" type="primary">Znf408</name>
    <name evidence="11" type="ORF">GTO95_0001797</name>
</gene>
<reference evidence="11" key="1">
    <citation type="journal article" date="2021" name="Cell">
        <title>Tracing the genetic footprints of vertebrate landing in non-teleost ray-finned fishes.</title>
        <authorList>
            <person name="Bi X."/>
            <person name="Wang K."/>
            <person name="Yang L."/>
            <person name="Pan H."/>
            <person name="Jiang H."/>
            <person name="Wei Q."/>
            <person name="Fang M."/>
            <person name="Yu H."/>
            <person name="Zhu C."/>
            <person name="Cai Y."/>
            <person name="He Y."/>
            <person name="Gan X."/>
            <person name="Zeng H."/>
            <person name="Yu D."/>
            <person name="Zhu Y."/>
            <person name="Jiang H."/>
            <person name="Qiu Q."/>
            <person name="Yang H."/>
            <person name="Zhang Y.E."/>
            <person name="Wang W."/>
            <person name="Zhu M."/>
            <person name="He S."/>
            <person name="Zhang G."/>
        </authorList>
    </citation>
    <scope>NUCLEOTIDE SEQUENCE</scope>
    <source>
        <strain evidence="11">Allg_001</strain>
    </source>
</reference>
<keyword evidence="2" id="KW-0479">Metal-binding</keyword>
<protein>
    <submittedName>
        <fullName evidence="11">ZN408 protein</fullName>
    </submittedName>
</protein>
<dbReference type="GO" id="GO:0008270">
    <property type="term" value="F:zinc ion binding"/>
    <property type="evidence" value="ECO:0007669"/>
    <property type="project" value="UniProtKB-KW"/>
</dbReference>
<dbReference type="EMBL" id="JAAWVO010052367">
    <property type="protein sequence ID" value="MBN3320721.1"/>
    <property type="molecule type" value="Genomic_DNA"/>
</dbReference>
<feature type="region of interest" description="Disordered" evidence="9">
    <location>
        <begin position="161"/>
        <end position="449"/>
    </location>
</feature>
<dbReference type="GO" id="GO:0000981">
    <property type="term" value="F:DNA-binding transcription factor activity, RNA polymerase II-specific"/>
    <property type="evidence" value="ECO:0007669"/>
    <property type="project" value="TreeGrafter"/>
</dbReference>
<dbReference type="PROSITE" id="PS50157">
    <property type="entry name" value="ZINC_FINGER_C2H2_2"/>
    <property type="match status" value="10"/>
</dbReference>
<dbReference type="InterPro" id="IPR046341">
    <property type="entry name" value="SET_dom_sf"/>
</dbReference>
<feature type="non-terminal residue" evidence="11">
    <location>
        <position position="1"/>
    </location>
</feature>
<feature type="domain" description="C2H2-type" evidence="10">
    <location>
        <begin position="631"/>
        <end position="658"/>
    </location>
</feature>
<dbReference type="FunFam" id="3.30.160.60:FF:000849">
    <property type="entry name" value="Zinc finger protein 408"/>
    <property type="match status" value="2"/>
</dbReference>
<dbReference type="Gene3D" id="2.170.270.10">
    <property type="entry name" value="SET domain"/>
    <property type="match status" value="1"/>
</dbReference>
<feature type="compositionally biased region" description="Basic and acidic residues" evidence="9">
    <location>
        <begin position="364"/>
        <end position="401"/>
    </location>
</feature>
<dbReference type="InterPro" id="IPR044412">
    <property type="entry name" value="PRDM17_PR-SET"/>
</dbReference>
<dbReference type="FunFam" id="3.30.160.60:FF:001465">
    <property type="entry name" value="Zinc finger protein 560"/>
    <property type="match status" value="1"/>
</dbReference>
<evidence type="ECO:0000256" key="4">
    <source>
        <dbReference type="ARBA" id="ARBA00022771"/>
    </source>
</evidence>
<dbReference type="Pfam" id="PF00096">
    <property type="entry name" value="zf-C2H2"/>
    <property type="match status" value="7"/>
</dbReference>
<feature type="compositionally biased region" description="Basic and acidic residues" evidence="9">
    <location>
        <begin position="237"/>
        <end position="250"/>
    </location>
</feature>
<dbReference type="GO" id="GO:0000977">
    <property type="term" value="F:RNA polymerase II transcription regulatory region sequence-specific DNA binding"/>
    <property type="evidence" value="ECO:0007669"/>
    <property type="project" value="TreeGrafter"/>
</dbReference>
<feature type="compositionally biased region" description="Acidic residues" evidence="9">
    <location>
        <begin position="276"/>
        <end position="288"/>
    </location>
</feature>
<dbReference type="PANTHER" id="PTHR24381:SF450">
    <property type="entry name" value="GASTRULA ZINC FINGER PROTEIN XLCGF26.1-LIKE-RELATED"/>
    <property type="match status" value="1"/>
</dbReference>
<feature type="compositionally biased region" description="Basic and acidic residues" evidence="9">
    <location>
        <begin position="408"/>
        <end position="417"/>
    </location>
</feature>
<keyword evidence="5" id="KW-0862">Zinc</keyword>
<feature type="domain" description="C2H2-type" evidence="10">
    <location>
        <begin position="658"/>
        <end position="685"/>
    </location>
</feature>
<dbReference type="PANTHER" id="PTHR24381">
    <property type="entry name" value="ZINC FINGER PROTEIN"/>
    <property type="match status" value="1"/>
</dbReference>
<feature type="region of interest" description="Disordered" evidence="9">
    <location>
        <begin position="1"/>
        <end position="40"/>
    </location>
</feature>
<proteinExistence type="predicted"/>
<dbReference type="Proteomes" id="UP000736164">
    <property type="component" value="Unassembled WGS sequence"/>
</dbReference>
<evidence type="ECO:0000313" key="12">
    <source>
        <dbReference type="Proteomes" id="UP000736164"/>
    </source>
</evidence>
<keyword evidence="6" id="KW-0238">DNA-binding</keyword>
<feature type="domain" description="C2H2-type" evidence="10">
    <location>
        <begin position="484"/>
        <end position="511"/>
    </location>
</feature>
<dbReference type="CDD" id="cd10520">
    <property type="entry name" value="PR-SET_PRDM17"/>
    <property type="match status" value="1"/>
</dbReference>
<dbReference type="PROSITE" id="PS00028">
    <property type="entry name" value="ZINC_FINGER_C2H2_1"/>
    <property type="match status" value="10"/>
</dbReference>
<dbReference type="SUPFAM" id="SSF57667">
    <property type="entry name" value="beta-beta-alpha zinc fingers"/>
    <property type="match status" value="5"/>
</dbReference>
<comment type="subcellular location">
    <subcellularLocation>
        <location evidence="1">Nucleus</location>
    </subcellularLocation>
</comment>
<dbReference type="FunFam" id="3.30.160.60:FF:001136">
    <property type="entry name" value="Zinc finger protein 408"/>
    <property type="match status" value="1"/>
</dbReference>
<evidence type="ECO:0000313" key="11">
    <source>
        <dbReference type="EMBL" id="MBN3320721.1"/>
    </source>
</evidence>
<feature type="domain" description="C2H2-type" evidence="10">
    <location>
        <begin position="540"/>
        <end position="562"/>
    </location>
</feature>
<dbReference type="InterPro" id="IPR036236">
    <property type="entry name" value="Znf_C2H2_sf"/>
</dbReference>
<feature type="domain" description="C2H2-type" evidence="10">
    <location>
        <begin position="512"/>
        <end position="539"/>
    </location>
</feature>
<feature type="domain" description="C2H2-type" evidence="10">
    <location>
        <begin position="575"/>
        <end position="602"/>
    </location>
</feature>
<organism evidence="11 12">
    <name type="scientific">Atractosteus spatula</name>
    <name type="common">Alligator gar</name>
    <name type="synonym">Lepisosteus spatula</name>
    <dbReference type="NCBI Taxonomy" id="7917"/>
    <lineage>
        <taxon>Eukaryota</taxon>
        <taxon>Metazoa</taxon>
        <taxon>Chordata</taxon>
        <taxon>Craniata</taxon>
        <taxon>Vertebrata</taxon>
        <taxon>Euteleostomi</taxon>
        <taxon>Actinopterygii</taxon>
        <taxon>Neopterygii</taxon>
        <taxon>Holostei</taxon>
        <taxon>Semionotiformes</taxon>
        <taxon>Lepisosteidae</taxon>
        <taxon>Atractosteus</taxon>
    </lineage>
</organism>
<feature type="compositionally biased region" description="Basic and acidic residues" evidence="9">
    <location>
        <begin position="322"/>
        <end position="335"/>
    </location>
</feature>
<feature type="region of interest" description="Disordered" evidence="9">
    <location>
        <begin position="754"/>
        <end position="787"/>
    </location>
</feature>
<feature type="compositionally biased region" description="Polar residues" evidence="9">
    <location>
        <begin position="7"/>
        <end position="19"/>
    </location>
</feature>
<evidence type="ECO:0000256" key="9">
    <source>
        <dbReference type="SAM" id="MobiDB-lite"/>
    </source>
</evidence>
<keyword evidence="7" id="KW-0539">Nucleus</keyword>
<dbReference type="InterPro" id="IPR013087">
    <property type="entry name" value="Znf_C2H2_type"/>
</dbReference>
<sequence>MSRKTETSWSIFTKNQKTSSCDDCREGSGRSSPDPESPCPALLRTLPPGLALGPSLARGSCIGVWCVGKAVHKGAFFGPLENCANTTDVDETEEGRGQNSEQTIDPLPLEEAGNWIRFACRAGSEGEWNACVLRLRGRPYVKALKDIEPGVELLLRPGEVSAEEGQGTHGQEARSEDRTVKTEERHTQGEALDSETEEAPQLPDPKESHEQAVPKPQGARAGPSEALGAPEITVQEVPKESEAAVEEHRPQQHHRKRRLSQICKKDSRNHLPRDSEETDSAQIDEDGSPEALKNLGASSDRPSKAALGDDGDSGTETPQVEGAHKELEEGGRIGEEATGGFRSSLRLAAKPRKVHTLVSRIQKRLQERKMRVLERQVREKNAAEQSKEDAAGKDAENEQGGRGEAGVEEGKNSEAARELGANILDSVGSPSEERESSASAESPDVSQASDARKRKYKCDECEKCFFQLCHLKKHKFTHRDYKPYLCNECGKSYSSQESFRAHVLQHKGERPFKCQHCDKTYGLKRDLKEHEVLHTGERPFSCDICSKSFARRPSLRIHKEIHRMKALNVKVSKACKCTVCDKELANSGSLKNHMRLHTGERPYPCSHCGKTFRQRGNLLGHLRIHTGEKPYKCEYCEQRFSQIPELRRHLISHTGEVYLCPVCGKALRDPHTLRAHERLHSGDRPYKCDQCGKAYTLATKLRRHQKSHLEEKPYKCQTCGAGYTLMQSLVRHQLSHKRKEEKIAGELAEALAALESDHSAPSKGRPKKVTRKTSRRPRADKKASVQPQEEQVVYVHAIDAVTMMPVADEGQVLISTSNPFENSLAFGAEHVLQGVGPSTETGQTVQGQARGHIQLNDDIIEIIISDSHNKCIIVEEDKSHSNVVILQEDEGLNSVAETVEIETGS</sequence>
<evidence type="ECO:0000256" key="6">
    <source>
        <dbReference type="ARBA" id="ARBA00023125"/>
    </source>
</evidence>
<dbReference type="AlphaFoldDB" id="A0A8J7NXW5"/>
<dbReference type="FunFam" id="3.30.160.60:FF:000624">
    <property type="entry name" value="zinc finger protein 697"/>
    <property type="match status" value="1"/>
</dbReference>
<feature type="domain" description="C2H2-type" evidence="10">
    <location>
        <begin position="686"/>
        <end position="713"/>
    </location>
</feature>
<dbReference type="FunFam" id="3.30.160.60:FF:001101">
    <property type="entry name" value="Zinc finger protein 408"/>
    <property type="match status" value="1"/>
</dbReference>
<keyword evidence="4 8" id="KW-0863">Zinc-finger</keyword>
<feature type="non-terminal residue" evidence="11">
    <location>
        <position position="905"/>
    </location>
</feature>
<evidence type="ECO:0000256" key="5">
    <source>
        <dbReference type="ARBA" id="ARBA00022833"/>
    </source>
</evidence>
<evidence type="ECO:0000259" key="10">
    <source>
        <dbReference type="PROSITE" id="PS50157"/>
    </source>
</evidence>
<feature type="compositionally biased region" description="Basic and acidic residues" evidence="9">
    <location>
        <begin position="263"/>
        <end position="275"/>
    </location>
</feature>
<comment type="caution">
    <text evidence="11">The sequence shown here is derived from an EMBL/GenBank/DDBJ whole genome shotgun (WGS) entry which is preliminary data.</text>
</comment>
<feature type="domain" description="C2H2-type" evidence="10">
    <location>
        <begin position="603"/>
        <end position="630"/>
    </location>
</feature>
<keyword evidence="3" id="KW-0677">Repeat</keyword>
<dbReference type="Gene3D" id="3.30.160.60">
    <property type="entry name" value="Classic Zinc Finger"/>
    <property type="match status" value="10"/>
</dbReference>
<feature type="domain" description="C2H2-type" evidence="10">
    <location>
        <begin position="714"/>
        <end position="741"/>
    </location>
</feature>
<feature type="compositionally biased region" description="Basic residues" evidence="9">
    <location>
        <begin position="764"/>
        <end position="779"/>
    </location>
</feature>
<evidence type="ECO:0000256" key="8">
    <source>
        <dbReference type="PROSITE-ProRule" id="PRU00042"/>
    </source>
</evidence>
<dbReference type="SMART" id="SM00355">
    <property type="entry name" value="ZnF_C2H2"/>
    <property type="match status" value="10"/>
</dbReference>
<feature type="domain" description="C2H2-type" evidence="10">
    <location>
        <begin position="456"/>
        <end position="483"/>
    </location>
</feature>
<dbReference type="Pfam" id="PF21549">
    <property type="entry name" value="PRDM2_PR"/>
    <property type="match status" value="1"/>
</dbReference>